<dbReference type="GO" id="GO:0045296">
    <property type="term" value="F:cadherin binding"/>
    <property type="evidence" value="ECO:0007669"/>
    <property type="project" value="TreeGrafter"/>
</dbReference>
<dbReference type="GO" id="GO:0000902">
    <property type="term" value="P:cell morphogenesis"/>
    <property type="evidence" value="ECO:0007669"/>
    <property type="project" value="TreeGrafter"/>
</dbReference>
<feature type="compositionally biased region" description="Basic and acidic residues" evidence="6">
    <location>
        <begin position="727"/>
        <end position="739"/>
    </location>
</feature>
<dbReference type="GO" id="GO:0016477">
    <property type="term" value="P:cell migration"/>
    <property type="evidence" value="ECO:0007669"/>
    <property type="project" value="TreeGrafter"/>
</dbReference>
<evidence type="ECO:0000256" key="7">
    <source>
        <dbReference type="SAM" id="Phobius"/>
    </source>
</evidence>
<evidence type="ECO:0000256" key="4">
    <source>
        <dbReference type="ARBA" id="ARBA00023136"/>
    </source>
</evidence>
<proteinExistence type="predicted"/>
<dbReference type="GO" id="GO:0005509">
    <property type="term" value="F:calcium ion binding"/>
    <property type="evidence" value="ECO:0007669"/>
    <property type="project" value="UniProtKB-UniRule"/>
</dbReference>
<sequence length="858" mass="91134">MEGSHSHLTVTTFLAFLVLSQLQASIQAQDACPESSAVEIPENNNVGDLVTTIDIPPGATLRLNPPQGSVNPFSLNGTQLLAAIVFDAEVSFSITVVVTNVNDNPPVFPQTVYQFNVSELSPENTVLGRVEAQDLDKLDLYYRLIGETSGFNLSSPTVPEILVSSLLDYDKVKNVSLTLFVQDTLPGVSPSYNTSTTIEITILDVDNRPPWFQPCTVYEAGTNLICSSSGYTGRVTLNKKETEPLKLNPGPLYAIDGDSGINEEITYTILGGDDGNLFHIDPITGNISMQKEADTLETITLTVLAAQKINTIQVSSTSVTINVLVESLHLPTFQSPRYQGTVTGVGIMAMDMKNEPLQFLATDADYAATGGLNPNIIYYIDGSSDFSIVGGYLFMTKSLTEANLNLQVVAKDVYNDETATAELLLEVKSGPKTTTVPPTTTKDKTTDHVSPTSPSSSTDGTGLTTTPSVTTTKPGDPTGGPGLTTTPSSTTTKPGGPGLTTTPSSTTTKPGDPTGSPGLTTTPSSTTTKPGDPTGGPGLTTTPSSTTTKPGDPTGGPGLTTTPSSTTTKPSEPTDGAGFTTTPSRTTNHPSLSTTKSSTQDSNTTAEPSPTSNGTVPTANTALPLTVVVPSGGYGSNDMAALGATLGVLLCVCLAIIAFLIIHIRRDRGDWKKLHEINQFKSSLNKGLGGKKEGIQYTNDAFSKDEDGSSTRSGSPNGGTIIQPVEPDTKARDLEKYLSPEEPSVLVQDDAASQSGLDSDDKEKEVRPILTKGRRQDEGYKSVWFKEDIDPEAKEEVVIIPDSRENDSDEEDQEQTDGNREEKEEDTKMPKTRVGFKDTELDREGEHSQDDEVLNINL</sequence>
<keyword evidence="7" id="KW-0812">Transmembrane</keyword>
<dbReference type="EMBL" id="RHFK02000005">
    <property type="protein sequence ID" value="TWW75759.1"/>
    <property type="molecule type" value="Genomic_DNA"/>
</dbReference>
<organism evidence="10 11">
    <name type="scientific">Takifugu flavidus</name>
    <name type="common">sansaifugu</name>
    <dbReference type="NCBI Taxonomy" id="433684"/>
    <lineage>
        <taxon>Eukaryota</taxon>
        <taxon>Metazoa</taxon>
        <taxon>Chordata</taxon>
        <taxon>Craniata</taxon>
        <taxon>Vertebrata</taxon>
        <taxon>Euteleostomi</taxon>
        <taxon>Actinopterygii</taxon>
        <taxon>Neopterygii</taxon>
        <taxon>Teleostei</taxon>
        <taxon>Neoteleostei</taxon>
        <taxon>Acanthomorphata</taxon>
        <taxon>Eupercaria</taxon>
        <taxon>Tetraodontiformes</taxon>
        <taxon>Tetradontoidea</taxon>
        <taxon>Tetraodontidae</taxon>
        <taxon>Takifugu</taxon>
    </lineage>
</organism>
<dbReference type="Gene3D" id="2.60.40.60">
    <property type="entry name" value="Cadherins"/>
    <property type="match status" value="2"/>
</dbReference>
<feature type="compositionally biased region" description="Polar residues" evidence="6">
    <location>
        <begin position="710"/>
        <end position="720"/>
    </location>
</feature>
<feature type="domain" description="Cadherin" evidence="9">
    <location>
        <begin position="109"/>
        <end position="212"/>
    </location>
</feature>
<dbReference type="GO" id="GO:0034332">
    <property type="term" value="P:adherens junction organization"/>
    <property type="evidence" value="ECO:0007669"/>
    <property type="project" value="TreeGrafter"/>
</dbReference>
<evidence type="ECO:0000256" key="8">
    <source>
        <dbReference type="SAM" id="SignalP"/>
    </source>
</evidence>
<feature type="compositionally biased region" description="Basic and acidic residues" evidence="6">
    <location>
        <begin position="774"/>
        <end position="806"/>
    </location>
</feature>
<dbReference type="Proteomes" id="UP000324091">
    <property type="component" value="Chromosome 13"/>
</dbReference>
<evidence type="ECO:0000256" key="2">
    <source>
        <dbReference type="ARBA" id="ARBA00022737"/>
    </source>
</evidence>
<name>A0A5C6P9Z8_9TELE</name>
<dbReference type="InterPro" id="IPR039808">
    <property type="entry name" value="Cadherin"/>
</dbReference>
<evidence type="ECO:0000313" key="10">
    <source>
        <dbReference type="EMBL" id="TWW75759.1"/>
    </source>
</evidence>
<dbReference type="SUPFAM" id="SSF49313">
    <property type="entry name" value="Cadherin-like"/>
    <property type="match status" value="2"/>
</dbReference>
<comment type="subcellular location">
    <subcellularLocation>
        <location evidence="1">Membrane</location>
    </subcellularLocation>
</comment>
<feature type="region of interest" description="Disordered" evidence="6">
    <location>
        <begin position="701"/>
        <end position="858"/>
    </location>
</feature>
<dbReference type="GO" id="GO:0044331">
    <property type="term" value="P:cell-cell adhesion mediated by cadherin"/>
    <property type="evidence" value="ECO:0007669"/>
    <property type="project" value="TreeGrafter"/>
</dbReference>
<evidence type="ECO:0000256" key="1">
    <source>
        <dbReference type="ARBA" id="ARBA00004370"/>
    </source>
</evidence>
<dbReference type="GO" id="GO:0005912">
    <property type="term" value="C:adherens junction"/>
    <property type="evidence" value="ECO:0007669"/>
    <property type="project" value="TreeGrafter"/>
</dbReference>
<dbReference type="GO" id="GO:0007156">
    <property type="term" value="P:homophilic cell adhesion via plasma membrane adhesion molecules"/>
    <property type="evidence" value="ECO:0007669"/>
    <property type="project" value="InterPro"/>
</dbReference>
<evidence type="ECO:0000256" key="3">
    <source>
        <dbReference type="ARBA" id="ARBA00022837"/>
    </source>
</evidence>
<feature type="chain" id="PRO_5023133031" evidence="8">
    <location>
        <begin position="29"/>
        <end position="858"/>
    </location>
</feature>
<feature type="compositionally biased region" description="Low complexity" evidence="6">
    <location>
        <begin position="431"/>
        <end position="440"/>
    </location>
</feature>
<dbReference type="Pfam" id="PF00028">
    <property type="entry name" value="Cadherin"/>
    <property type="match status" value="1"/>
</dbReference>
<dbReference type="InterPro" id="IPR002126">
    <property type="entry name" value="Cadherin-like_dom"/>
</dbReference>
<feature type="compositionally biased region" description="Basic and acidic residues" evidence="6">
    <location>
        <begin position="817"/>
        <end position="850"/>
    </location>
</feature>
<comment type="caution">
    <text evidence="10">The sequence shown here is derived from an EMBL/GenBank/DDBJ whole genome shotgun (WGS) entry which is preliminary data.</text>
</comment>
<dbReference type="GO" id="GO:0016339">
    <property type="term" value="P:calcium-dependent cell-cell adhesion via plasma membrane cell adhesion molecules"/>
    <property type="evidence" value="ECO:0007669"/>
    <property type="project" value="TreeGrafter"/>
</dbReference>
<dbReference type="PANTHER" id="PTHR24027">
    <property type="entry name" value="CADHERIN-23"/>
    <property type="match status" value="1"/>
</dbReference>
<feature type="compositionally biased region" description="Low complexity" evidence="6">
    <location>
        <begin position="559"/>
        <end position="571"/>
    </location>
</feature>
<accession>A0A5C6P9Z8</accession>
<feature type="domain" description="Cadherin" evidence="9">
    <location>
        <begin position="227"/>
        <end position="333"/>
    </location>
</feature>
<feature type="region of interest" description="Disordered" evidence="6">
    <location>
        <begin position="429"/>
        <end position="619"/>
    </location>
</feature>
<feature type="signal peptide" evidence="8">
    <location>
        <begin position="1"/>
        <end position="28"/>
    </location>
</feature>
<feature type="compositionally biased region" description="Polar residues" evidence="6">
    <location>
        <begin position="579"/>
        <end position="619"/>
    </location>
</feature>
<keyword evidence="7" id="KW-1133">Transmembrane helix</keyword>
<feature type="compositionally biased region" description="Low complexity" evidence="6">
    <location>
        <begin position="448"/>
        <end position="476"/>
    </location>
</feature>
<keyword evidence="4 7" id="KW-0472">Membrane</keyword>
<dbReference type="CDD" id="cd11304">
    <property type="entry name" value="Cadherin_repeat"/>
    <property type="match status" value="2"/>
</dbReference>
<keyword evidence="3 5" id="KW-0106">Calcium</keyword>
<feature type="transmembrane region" description="Helical" evidence="7">
    <location>
        <begin position="639"/>
        <end position="664"/>
    </location>
</feature>
<dbReference type="PROSITE" id="PS50268">
    <property type="entry name" value="CADHERIN_2"/>
    <property type="match status" value="2"/>
</dbReference>
<dbReference type="PRINTS" id="PR00205">
    <property type="entry name" value="CADHERIN"/>
</dbReference>
<dbReference type="GO" id="GO:0016342">
    <property type="term" value="C:catenin complex"/>
    <property type="evidence" value="ECO:0007669"/>
    <property type="project" value="TreeGrafter"/>
</dbReference>
<dbReference type="InterPro" id="IPR015919">
    <property type="entry name" value="Cadherin-like_sf"/>
</dbReference>
<evidence type="ECO:0000256" key="6">
    <source>
        <dbReference type="SAM" id="MobiDB-lite"/>
    </source>
</evidence>
<keyword evidence="8" id="KW-0732">Signal</keyword>
<reference evidence="10 11" key="1">
    <citation type="submission" date="2019-04" db="EMBL/GenBank/DDBJ databases">
        <title>Chromosome genome assembly for Takifugu flavidus.</title>
        <authorList>
            <person name="Xiao S."/>
        </authorList>
    </citation>
    <scope>NUCLEOTIDE SEQUENCE [LARGE SCALE GENOMIC DNA]</scope>
    <source>
        <strain evidence="10">HTHZ2018</strain>
        <tissue evidence="10">Muscle</tissue>
    </source>
</reference>
<keyword evidence="2" id="KW-0677">Repeat</keyword>
<evidence type="ECO:0000313" key="11">
    <source>
        <dbReference type="Proteomes" id="UP000324091"/>
    </source>
</evidence>
<gene>
    <name evidence="10" type="ORF">D4764_13G0004210</name>
</gene>
<dbReference type="GO" id="GO:0007043">
    <property type="term" value="P:cell-cell junction assembly"/>
    <property type="evidence" value="ECO:0007669"/>
    <property type="project" value="TreeGrafter"/>
</dbReference>
<keyword evidence="11" id="KW-1185">Reference proteome</keyword>
<dbReference type="PANTHER" id="PTHR24027:SF414">
    <property type="entry name" value="CADHERIN-RELATED FAMILY MEMBER 5 ISOFORM X1"/>
    <property type="match status" value="1"/>
</dbReference>
<dbReference type="SMART" id="SM00112">
    <property type="entry name" value="CA"/>
    <property type="match status" value="2"/>
</dbReference>
<dbReference type="AlphaFoldDB" id="A0A5C6P9Z8"/>
<evidence type="ECO:0000256" key="5">
    <source>
        <dbReference type="PROSITE-ProRule" id="PRU00043"/>
    </source>
</evidence>
<feature type="compositionally biased region" description="Low complexity" evidence="6">
    <location>
        <begin position="539"/>
        <end position="552"/>
    </location>
</feature>
<evidence type="ECO:0000259" key="9">
    <source>
        <dbReference type="PROSITE" id="PS50268"/>
    </source>
</evidence>
<dbReference type="GO" id="GO:0008013">
    <property type="term" value="F:beta-catenin binding"/>
    <property type="evidence" value="ECO:0007669"/>
    <property type="project" value="TreeGrafter"/>
</dbReference>
<feature type="compositionally biased region" description="Low complexity" evidence="6">
    <location>
        <begin position="483"/>
        <end position="532"/>
    </location>
</feature>
<protein>
    <submittedName>
        <fullName evidence="10">Cadherin-related family member 5</fullName>
    </submittedName>
</protein>